<keyword evidence="1" id="KW-0472">Membrane</keyword>
<name>A0A9D9HZV2_9FIRM</name>
<dbReference type="Proteomes" id="UP000823618">
    <property type="component" value="Unassembled WGS sequence"/>
</dbReference>
<feature type="transmembrane region" description="Helical" evidence="1">
    <location>
        <begin position="83"/>
        <end position="104"/>
    </location>
</feature>
<dbReference type="EMBL" id="JADIML010000110">
    <property type="protein sequence ID" value="MBO8463060.1"/>
    <property type="molecule type" value="Genomic_DNA"/>
</dbReference>
<keyword evidence="1" id="KW-0812">Transmembrane</keyword>
<reference evidence="2" key="2">
    <citation type="journal article" date="2021" name="PeerJ">
        <title>Extensive microbial diversity within the chicken gut microbiome revealed by metagenomics and culture.</title>
        <authorList>
            <person name="Gilroy R."/>
            <person name="Ravi A."/>
            <person name="Getino M."/>
            <person name="Pursley I."/>
            <person name="Horton D.L."/>
            <person name="Alikhan N.F."/>
            <person name="Baker D."/>
            <person name="Gharbi K."/>
            <person name="Hall N."/>
            <person name="Watson M."/>
            <person name="Adriaenssens E.M."/>
            <person name="Foster-Nyarko E."/>
            <person name="Jarju S."/>
            <person name="Secka A."/>
            <person name="Antonio M."/>
            <person name="Oren A."/>
            <person name="Chaudhuri R.R."/>
            <person name="La Ragione R."/>
            <person name="Hildebrand F."/>
            <person name="Pallen M.J."/>
        </authorList>
    </citation>
    <scope>NUCLEOTIDE SEQUENCE</scope>
    <source>
        <strain evidence="2">E3-2379</strain>
    </source>
</reference>
<feature type="transmembrane region" description="Helical" evidence="1">
    <location>
        <begin position="12"/>
        <end position="29"/>
    </location>
</feature>
<evidence type="ECO:0000313" key="3">
    <source>
        <dbReference type="Proteomes" id="UP000823618"/>
    </source>
</evidence>
<organism evidence="2 3">
    <name type="scientific">Candidatus Scybalomonas excrementavium</name>
    <dbReference type="NCBI Taxonomy" id="2840943"/>
    <lineage>
        <taxon>Bacteria</taxon>
        <taxon>Bacillati</taxon>
        <taxon>Bacillota</taxon>
        <taxon>Clostridia</taxon>
        <taxon>Lachnospirales</taxon>
        <taxon>Lachnospiraceae</taxon>
        <taxon>Lachnospiraceae incertae sedis</taxon>
        <taxon>Candidatus Scybalomonas</taxon>
    </lineage>
</organism>
<keyword evidence="1" id="KW-1133">Transmembrane helix</keyword>
<evidence type="ECO:0000256" key="1">
    <source>
        <dbReference type="SAM" id="Phobius"/>
    </source>
</evidence>
<evidence type="ECO:0000313" key="2">
    <source>
        <dbReference type="EMBL" id="MBO8463060.1"/>
    </source>
</evidence>
<comment type="caution">
    <text evidence="2">The sequence shown here is derived from an EMBL/GenBank/DDBJ whole genome shotgun (WGS) entry which is preliminary data.</text>
</comment>
<dbReference type="NCBIfam" id="TIGR02893">
    <property type="entry name" value="spore_yabQ"/>
    <property type="match status" value="1"/>
</dbReference>
<feature type="transmembrane region" description="Helical" evidence="1">
    <location>
        <begin position="41"/>
        <end position="63"/>
    </location>
</feature>
<proteinExistence type="predicted"/>
<sequence length="144" mass="17286">MDLYLLKEVWLFSLSILYGVIILLFYDCFRVLRRLIPHSSVMIAIQDLFFWIVTGFSIFALLYRYNNGSIRGYCILGMGLGMLFYSIAISPFFVKINVAIGNFIKKHLRKYKKDFIMIYKKKNRSRRRRSHTFFYKVKKFLYGK</sequence>
<dbReference type="Pfam" id="PF09578">
    <property type="entry name" value="Spore_YabQ"/>
    <property type="match status" value="1"/>
</dbReference>
<accession>A0A9D9HZV2</accession>
<dbReference type="AlphaFoldDB" id="A0A9D9HZV2"/>
<gene>
    <name evidence="2" type="ORF">IAC13_03930</name>
</gene>
<dbReference type="InterPro" id="IPR019074">
    <property type="entry name" value="YabQ"/>
</dbReference>
<reference evidence="2" key="1">
    <citation type="submission" date="2020-10" db="EMBL/GenBank/DDBJ databases">
        <authorList>
            <person name="Gilroy R."/>
        </authorList>
    </citation>
    <scope>NUCLEOTIDE SEQUENCE</scope>
    <source>
        <strain evidence="2">E3-2379</strain>
    </source>
</reference>
<protein>
    <submittedName>
        <fullName evidence="2">Spore cortex biosynthesis protein YabQ</fullName>
    </submittedName>
</protein>